<evidence type="ECO:0000256" key="2">
    <source>
        <dbReference type="ARBA" id="ARBA00006242"/>
    </source>
</evidence>
<evidence type="ECO:0000313" key="9">
    <source>
        <dbReference type="EMBL" id="AAQ63482.1"/>
    </source>
</evidence>
<evidence type="ECO:0000256" key="1">
    <source>
        <dbReference type="ARBA" id="ARBA00004496"/>
    </source>
</evidence>
<evidence type="ECO:0000256" key="5">
    <source>
        <dbReference type="ARBA" id="ARBA00023274"/>
    </source>
</evidence>
<dbReference type="InterPro" id="IPR027498">
    <property type="entry name" value="Ribosomal_uS2_euk"/>
</dbReference>
<evidence type="ECO:0000256" key="4">
    <source>
        <dbReference type="ARBA" id="ARBA00022980"/>
    </source>
</evidence>
<organism evidence="9">
    <name type="scientific">Acanthamoeba healyi</name>
    <dbReference type="NCBI Taxonomy" id="65661"/>
    <lineage>
        <taxon>Eukaryota</taxon>
        <taxon>Amoebozoa</taxon>
        <taxon>Discosea</taxon>
        <taxon>Longamoebia</taxon>
        <taxon>Centramoebida</taxon>
        <taxon>Acanthamoebidae</taxon>
        <taxon>Acanthamoeba</taxon>
    </lineage>
</organism>
<evidence type="ECO:0000256" key="6">
    <source>
        <dbReference type="HAMAP-Rule" id="MF_03015"/>
    </source>
</evidence>
<accession>Q6V4W8</accession>
<keyword evidence="5 6" id="KW-0687">Ribonucleoprotein</keyword>
<proteinExistence type="evidence at transcript level"/>
<dbReference type="AlphaFoldDB" id="Q6V4W8"/>
<comment type="subunit">
    <text evidence="6">Component of the small ribosomal subunit. Mature ribosomes consist of a small (40S) and a large (60S) subunit. The 40S subunit contains about 33 different proteins and 1 molecule of RNA (18S). The 60S subunit contains about 49 different proteins and 3 molecules of RNA (25S, 5.8S and 5S). Interacts with ribosomal protein S21.</text>
</comment>
<dbReference type="GO" id="GO:0000028">
    <property type="term" value="P:ribosomal small subunit assembly"/>
    <property type="evidence" value="ECO:0007669"/>
    <property type="project" value="UniProtKB-UniRule"/>
</dbReference>
<dbReference type="Pfam" id="PF00318">
    <property type="entry name" value="Ribosomal_S2"/>
    <property type="match status" value="2"/>
</dbReference>
<dbReference type="Gene3D" id="3.40.50.10490">
    <property type="entry name" value="Glucose-6-phosphate isomerase like protein, domain 1"/>
    <property type="match status" value="1"/>
</dbReference>
<dbReference type="HAMAP" id="MF_03015">
    <property type="entry name" value="Ribosomal_S2_euk"/>
    <property type="match status" value="1"/>
</dbReference>
<comment type="subcellular location">
    <subcellularLocation>
        <location evidence="1 6">Cytoplasm</location>
    </subcellularLocation>
</comment>
<evidence type="ECO:0000256" key="8">
    <source>
        <dbReference type="SAM" id="MobiDB-lite"/>
    </source>
</evidence>
<keyword evidence="4 6" id="KW-0689">Ribosomal protein</keyword>
<dbReference type="CDD" id="cd01425">
    <property type="entry name" value="RPS2"/>
    <property type="match status" value="1"/>
</dbReference>
<dbReference type="SUPFAM" id="SSF52313">
    <property type="entry name" value="Ribosomal protein S2"/>
    <property type="match status" value="1"/>
</dbReference>
<reference evidence="9" key="2">
    <citation type="journal article" date="2004" name="Exp. Parasitol.">
        <title>Molecular cloning and characterization of a cDNA encoding a laminin-binding protein (AhLBP) from Acanthamoeba healyi.</title>
        <authorList>
            <person name="Hong Y.C."/>
            <person name="Lee W.M."/>
            <person name="Kong H.H."/>
            <person name="Jeong H.J."/>
            <person name="Chung D.I."/>
        </authorList>
    </citation>
    <scope>NUCLEOTIDE SEQUENCE</scope>
    <source>
        <strain evidence="9">OC-3A</strain>
    </source>
</reference>
<dbReference type="InterPro" id="IPR001865">
    <property type="entry name" value="Ribosomal_uS2"/>
</dbReference>
<evidence type="ECO:0000256" key="3">
    <source>
        <dbReference type="ARBA" id="ARBA00022490"/>
    </source>
</evidence>
<dbReference type="PROSITE" id="PS00962">
    <property type="entry name" value="RIBOSOMAL_S2_1"/>
    <property type="match status" value="1"/>
</dbReference>
<keyword evidence="3 6" id="KW-0963">Cytoplasm</keyword>
<dbReference type="GO" id="GO:0006412">
    <property type="term" value="P:translation"/>
    <property type="evidence" value="ECO:0007669"/>
    <property type="project" value="UniProtKB-UniRule"/>
</dbReference>
<dbReference type="GO" id="GO:0003735">
    <property type="term" value="F:structural constituent of ribosome"/>
    <property type="evidence" value="ECO:0007669"/>
    <property type="project" value="UniProtKB-UniRule"/>
</dbReference>
<evidence type="ECO:0000256" key="7">
    <source>
        <dbReference type="RuleBase" id="RU003631"/>
    </source>
</evidence>
<feature type="region of interest" description="Disordered" evidence="8">
    <location>
        <begin position="220"/>
        <end position="256"/>
    </location>
</feature>
<reference evidence="9" key="1">
    <citation type="submission" date="2003-07" db="EMBL/GenBank/DDBJ databases">
        <authorList>
            <person name="Hong Y."/>
            <person name="Lee W."/>
            <person name="Kong H."/>
            <person name="Jeong H."/>
            <person name="Chung D."/>
        </authorList>
    </citation>
    <scope>NUCLEOTIDE SEQUENCE</scope>
    <source>
        <strain evidence="9">OC-3A</strain>
    </source>
</reference>
<dbReference type="InterPro" id="IPR005707">
    <property type="entry name" value="Ribosomal_uS2_euk/arc"/>
</dbReference>
<comment type="function">
    <text evidence="6">Required for the assembly and/or stability of the 40S ribosomal subunit. Required for the processing of the 20S rRNA-precursor to mature 18S rRNA in a late step of the maturation of 40S ribosomal subunits.</text>
</comment>
<name>Q6V4W8_9EUKA</name>
<dbReference type="InterPro" id="IPR018130">
    <property type="entry name" value="Ribosomal_uS2_CS"/>
</dbReference>
<dbReference type="InterPro" id="IPR023591">
    <property type="entry name" value="Ribosomal_uS2_flav_dom_sf"/>
</dbReference>
<dbReference type="GO" id="GO:0022627">
    <property type="term" value="C:cytosolic small ribosomal subunit"/>
    <property type="evidence" value="ECO:0007669"/>
    <property type="project" value="UniProtKB-UniRule"/>
</dbReference>
<dbReference type="FunFam" id="3.40.50.10490:FF:000012">
    <property type="entry name" value="40S ribosomal protein SA"/>
    <property type="match status" value="1"/>
</dbReference>
<dbReference type="EMBL" id="AY351649">
    <property type="protein sequence ID" value="AAQ63482.1"/>
    <property type="molecule type" value="mRNA"/>
</dbReference>
<dbReference type="PANTHER" id="PTHR11489">
    <property type="entry name" value="40S RIBOSOMAL PROTEIN SA"/>
    <property type="match status" value="1"/>
</dbReference>
<comment type="similarity">
    <text evidence="2 6 7">Belongs to the universal ribosomal protein uS2 family.</text>
</comment>
<dbReference type="PRINTS" id="PR00395">
    <property type="entry name" value="RIBOSOMALS2"/>
</dbReference>
<dbReference type="NCBIfam" id="TIGR01012">
    <property type="entry name" value="uS2_euk_arch"/>
    <property type="match status" value="1"/>
</dbReference>
<protein>
    <recommendedName>
        <fullName evidence="6">Small ribosomal subunit protein uS2</fullName>
    </recommendedName>
</protein>
<dbReference type="PROSITE" id="PS00963">
    <property type="entry name" value="RIBOSOMAL_S2_2"/>
    <property type="match status" value="1"/>
</dbReference>
<sequence>MVQKMLAAEVHIGSNNLDPKMERYVWRRRQDGVHLIDLGKTWDKLILAARVIAGIEHPSDICIISGRTYGQRAVHKFANFTGTTAIAGRFTPGTFTNQIQQRDFKEPRLIVVADPRVDHQALTEASYVNIPTIAFAFANTDSPLRHVDIAIPCNNGSKHAIGLMFWLLAREIGYLKGTLSRAEGWDVMPDLFFYRDPEEAEKEETVEVPSAFEEAYKPGYDATAPENWGEEGTGFTQPTTEEWGVTLRPPKLSRPR</sequence>